<accession>A0A0B7FWB5</accession>
<evidence type="ECO:0000313" key="1">
    <source>
        <dbReference type="EMBL" id="CEL60528.1"/>
    </source>
</evidence>
<dbReference type="AlphaFoldDB" id="A0A0B7FWB5"/>
<organism evidence="1 2">
    <name type="scientific">Thanatephorus cucumeris (strain AG1-IB / isolate 7/3/14)</name>
    <name type="common">Lettuce bottom rot fungus</name>
    <name type="synonym">Rhizoctonia solani</name>
    <dbReference type="NCBI Taxonomy" id="1108050"/>
    <lineage>
        <taxon>Eukaryota</taxon>
        <taxon>Fungi</taxon>
        <taxon>Dikarya</taxon>
        <taxon>Basidiomycota</taxon>
        <taxon>Agaricomycotina</taxon>
        <taxon>Agaricomycetes</taxon>
        <taxon>Cantharellales</taxon>
        <taxon>Ceratobasidiaceae</taxon>
        <taxon>Rhizoctonia</taxon>
        <taxon>Rhizoctonia solani AG-1</taxon>
    </lineage>
</organism>
<reference evidence="1 2" key="1">
    <citation type="submission" date="2014-11" db="EMBL/GenBank/DDBJ databases">
        <authorList>
            <person name="Wibberg Daniel"/>
        </authorList>
    </citation>
    <scope>NUCLEOTIDE SEQUENCE [LARGE SCALE GENOMIC DNA]</scope>
    <source>
        <strain evidence="1">Rhizoctonia solani AG1-IB 7/3/14</strain>
    </source>
</reference>
<keyword evidence="2" id="KW-1185">Reference proteome</keyword>
<dbReference type="EMBL" id="LN679148">
    <property type="protein sequence ID" value="CEL60528.1"/>
    <property type="molecule type" value="Genomic_DNA"/>
</dbReference>
<name>A0A0B7FWB5_THACB</name>
<dbReference type="Proteomes" id="UP000059188">
    <property type="component" value="Unassembled WGS sequence"/>
</dbReference>
<gene>
    <name evidence="1" type="ORF">RSOLAG1IB_09710</name>
</gene>
<proteinExistence type="predicted"/>
<protein>
    <submittedName>
        <fullName evidence="1">Uncharacterized protein</fullName>
    </submittedName>
</protein>
<sequence>MYIKTTDDADEGCRSCSTPPNGVLPLIRVLGDFLAGPLVHQPTHRFFKTQLPPFLTSERTAATWPNPEPGVRTVSQTLMSQFDLQLPVPWCAM</sequence>
<evidence type="ECO:0000313" key="2">
    <source>
        <dbReference type="Proteomes" id="UP000059188"/>
    </source>
</evidence>